<sequence>MRTRLEFPSSSLLRSGRTVRTVGTVVALLCGLASLAGAEDQSAEELARRTVERRAVEAVIWGMPAVNYDLMLQEMLTKTAGKVNQVIYWGRPLDWHNQTLTPNPDTLYFMAFFNTKDVGPIVIEVPPADGGSMNANIVNLWQEPLEDAGLLGIDKGNGIKLLMLPPDFSGQVPEGYSALRPGTHGSYGLFRSNLASHADADIAKSVAYGKRLRVYPLSQAADPPPTRFADVGDTVFDTTIRYDERFFEGLDRIVQAEPWFARDRAMIDPLRAIGIEKGKPFATSGDAKQALASGMREARAWLEAKYAAGLPPFFEGTHWTFPAPPELVRAAQADFAEPNHYPVDARGLTYSYGYIGIKRLGTGQFYLINIRDKAGKSYDGSETYRLTVPPNPPVGQYWSVTAYDRQTHALIRNVARASRASNSGGLQTNADGSVDLYFAPKAPAGQEANWIPTDPARQFELMFRLYAPTRALFERAWVLPDVEKIAAQR</sequence>
<gene>
    <name evidence="3" type="ORF">DK389_27615</name>
</gene>
<dbReference type="AlphaFoldDB" id="A0A2U8WE54"/>
<keyword evidence="4" id="KW-1185">Reference proteome</keyword>
<evidence type="ECO:0000313" key="3">
    <source>
        <dbReference type="EMBL" id="AWN43586.1"/>
    </source>
</evidence>
<dbReference type="PANTHER" id="PTHR36509">
    <property type="entry name" value="BLL3101 PROTEIN"/>
    <property type="match status" value="1"/>
</dbReference>
<dbReference type="Pfam" id="PF06742">
    <property type="entry name" value="DUF1214"/>
    <property type="match status" value="1"/>
</dbReference>
<accession>A0A2U8WE54</accession>
<dbReference type="Gene3D" id="1.10.3360.10">
    <property type="entry name" value="VPA0735-like domain"/>
    <property type="match status" value="1"/>
</dbReference>
<organism evidence="3 4">
    <name type="scientific">Methylobacterium durans</name>
    <dbReference type="NCBI Taxonomy" id="2202825"/>
    <lineage>
        <taxon>Bacteria</taxon>
        <taxon>Pseudomonadati</taxon>
        <taxon>Pseudomonadota</taxon>
        <taxon>Alphaproteobacteria</taxon>
        <taxon>Hyphomicrobiales</taxon>
        <taxon>Methylobacteriaceae</taxon>
        <taxon>Methylobacterium</taxon>
    </lineage>
</organism>
<feature type="domain" description="DUF1214" evidence="1">
    <location>
        <begin position="364"/>
        <end position="469"/>
    </location>
</feature>
<dbReference type="Gene3D" id="2.60.40.1610">
    <property type="entry name" value="Domain of unknown function DUF1254"/>
    <property type="match status" value="1"/>
</dbReference>
<dbReference type="EMBL" id="CP029550">
    <property type="protein sequence ID" value="AWN43586.1"/>
    <property type="molecule type" value="Genomic_DNA"/>
</dbReference>
<proteinExistence type="predicted"/>
<evidence type="ECO:0000313" key="4">
    <source>
        <dbReference type="Proteomes" id="UP000245926"/>
    </source>
</evidence>
<dbReference type="Proteomes" id="UP000245926">
    <property type="component" value="Chromosome"/>
</dbReference>
<evidence type="ECO:0000259" key="2">
    <source>
        <dbReference type="Pfam" id="PF06863"/>
    </source>
</evidence>
<dbReference type="Pfam" id="PF06863">
    <property type="entry name" value="DUF1254"/>
    <property type="match status" value="1"/>
</dbReference>
<dbReference type="InterPro" id="IPR037049">
    <property type="entry name" value="DUF1214_C_sf"/>
</dbReference>
<dbReference type="InterPro" id="IPR037050">
    <property type="entry name" value="DUF1254_sf"/>
</dbReference>
<dbReference type="InterPro" id="IPR010621">
    <property type="entry name" value="DUF1214"/>
</dbReference>
<dbReference type="PANTHER" id="PTHR36509:SF3">
    <property type="entry name" value="SIGNAL PEPTIDE PROTEIN"/>
    <property type="match status" value="1"/>
</dbReference>
<dbReference type="SUPFAM" id="SSF160935">
    <property type="entry name" value="VPA0735-like"/>
    <property type="match status" value="1"/>
</dbReference>
<dbReference type="KEGG" id="mets:DK389_27615"/>
<evidence type="ECO:0008006" key="5">
    <source>
        <dbReference type="Google" id="ProtNLM"/>
    </source>
</evidence>
<feature type="domain" description="DUF1254" evidence="2">
    <location>
        <begin position="83"/>
        <end position="216"/>
    </location>
</feature>
<reference evidence="4" key="1">
    <citation type="submission" date="2018-05" db="EMBL/GenBank/DDBJ databases">
        <title>Complete Genome Sequence of Methylobacterium sp. 17SD2-17.</title>
        <authorList>
            <person name="Srinivasan S."/>
        </authorList>
    </citation>
    <scope>NUCLEOTIDE SEQUENCE [LARGE SCALE GENOMIC DNA]</scope>
    <source>
        <strain evidence="4">17SD2-17</strain>
    </source>
</reference>
<dbReference type="InterPro" id="IPR010679">
    <property type="entry name" value="DUF1254"/>
</dbReference>
<dbReference type="OrthoDB" id="272779at2"/>
<protein>
    <recommendedName>
        <fullName evidence="5">DUF1254 domain-containing protein</fullName>
    </recommendedName>
</protein>
<dbReference type="Gene3D" id="2.60.120.600">
    <property type="entry name" value="Domain of unknown function DUF1214, C-terminal domain"/>
    <property type="match status" value="1"/>
</dbReference>
<evidence type="ECO:0000259" key="1">
    <source>
        <dbReference type="Pfam" id="PF06742"/>
    </source>
</evidence>
<name>A0A2U8WE54_9HYPH</name>